<dbReference type="AlphaFoldDB" id="A0A381S496"/>
<dbReference type="Gene3D" id="3.90.226.10">
    <property type="entry name" value="2-enoyl-CoA Hydratase, Chain A, domain 1"/>
    <property type="match status" value="1"/>
</dbReference>
<dbReference type="Pfam" id="PF00378">
    <property type="entry name" value="ECH_1"/>
    <property type="match status" value="1"/>
</dbReference>
<evidence type="ECO:0008006" key="3">
    <source>
        <dbReference type="Google" id="ProtNLM"/>
    </source>
</evidence>
<sequence>MSDRVAVSREGHLAIVSLSHPGRLNVLDRAGWEALADIMTSLAEDQDVRCVLIKGSGSRAFSAGSDIGEFPEQRLTPEQVEAYSRALEGGLSTVRNCPHPTLALIHGVCVGGGLEIAACCDLRVCSESSRFGAPINRLGLTMSYTELGPIVELVGASGALEVLLEGGLLDAERAYHKGFVNRVVPDDDVEDEARVTAQRIAAGAPLVNRWHKKFVRRLVGGGGPLTGDERQEAYEAFQTDDYREGVQAFLEGRDPQFGGK</sequence>
<dbReference type="GO" id="GO:0006635">
    <property type="term" value="P:fatty acid beta-oxidation"/>
    <property type="evidence" value="ECO:0007669"/>
    <property type="project" value="TreeGrafter"/>
</dbReference>
<evidence type="ECO:0000256" key="1">
    <source>
        <dbReference type="ARBA" id="ARBA00023239"/>
    </source>
</evidence>
<evidence type="ECO:0000313" key="2">
    <source>
        <dbReference type="EMBL" id="SUZ98158.1"/>
    </source>
</evidence>
<reference evidence="2" key="1">
    <citation type="submission" date="2018-05" db="EMBL/GenBank/DDBJ databases">
        <authorList>
            <person name="Lanie J.A."/>
            <person name="Ng W.-L."/>
            <person name="Kazmierczak K.M."/>
            <person name="Andrzejewski T.M."/>
            <person name="Davidsen T.M."/>
            <person name="Wayne K.J."/>
            <person name="Tettelin H."/>
            <person name="Glass J.I."/>
            <person name="Rusch D."/>
            <person name="Podicherti R."/>
            <person name="Tsui H.-C.T."/>
            <person name="Winkler M.E."/>
        </authorList>
    </citation>
    <scope>NUCLEOTIDE SEQUENCE</scope>
</reference>
<dbReference type="Gene3D" id="1.10.12.10">
    <property type="entry name" value="Lyase 2-enoyl-coa Hydratase, Chain A, domain 2"/>
    <property type="match status" value="1"/>
</dbReference>
<proteinExistence type="predicted"/>
<dbReference type="CDD" id="cd06558">
    <property type="entry name" value="crotonase-like"/>
    <property type="match status" value="1"/>
</dbReference>
<dbReference type="SUPFAM" id="SSF52096">
    <property type="entry name" value="ClpP/crotonase"/>
    <property type="match status" value="1"/>
</dbReference>
<keyword evidence="1" id="KW-0456">Lyase</keyword>
<name>A0A381S496_9ZZZZ</name>
<dbReference type="InterPro" id="IPR014748">
    <property type="entry name" value="Enoyl-CoA_hydra_C"/>
</dbReference>
<dbReference type="GO" id="GO:0016829">
    <property type="term" value="F:lyase activity"/>
    <property type="evidence" value="ECO:0007669"/>
    <property type="project" value="UniProtKB-KW"/>
</dbReference>
<dbReference type="PANTHER" id="PTHR11941:SF54">
    <property type="entry name" value="ENOYL-COA HYDRATASE, MITOCHONDRIAL"/>
    <property type="match status" value="1"/>
</dbReference>
<gene>
    <name evidence="2" type="ORF">METZ01_LOCUS51012</name>
</gene>
<dbReference type="InterPro" id="IPR029045">
    <property type="entry name" value="ClpP/crotonase-like_dom_sf"/>
</dbReference>
<dbReference type="PANTHER" id="PTHR11941">
    <property type="entry name" value="ENOYL-COA HYDRATASE-RELATED"/>
    <property type="match status" value="1"/>
</dbReference>
<organism evidence="2">
    <name type="scientific">marine metagenome</name>
    <dbReference type="NCBI Taxonomy" id="408172"/>
    <lineage>
        <taxon>unclassified sequences</taxon>
        <taxon>metagenomes</taxon>
        <taxon>ecological metagenomes</taxon>
    </lineage>
</organism>
<accession>A0A381S496</accession>
<dbReference type="InterPro" id="IPR001753">
    <property type="entry name" value="Enoyl-CoA_hydra/iso"/>
</dbReference>
<dbReference type="EMBL" id="UINC01002578">
    <property type="protein sequence ID" value="SUZ98158.1"/>
    <property type="molecule type" value="Genomic_DNA"/>
</dbReference>
<protein>
    <recommendedName>
        <fullName evidence="3">Enoyl-CoA hydratase</fullName>
    </recommendedName>
</protein>